<keyword evidence="2" id="KW-1185">Reference proteome</keyword>
<dbReference type="EMBL" id="JAMFLX010000005">
    <property type="protein sequence ID" value="MCL6269346.1"/>
    <property type="molecule type" value="Genomic_DNA"/>
</dbReference>
<evidence type="ECO:0000313" key="2">
    <source>
        <dbReference type="Proteomes" id="UP001203338"/>
    </source>
</evidence>
<reference evidence="1 2" key="1">
    <citation type="submission" date="2022-05" db="EMBL/GenBank/DDBJ databases">
        <authorList>
            <person name="Park J.-S."/>
        </authorList>
    </citation>
    <scope>NUCLEOTIDE SEQUENCE [LARGE SCALE GENOMIC DNA]</scope>
    <source>
        <strain evidence="1 2">2012CJ34-2</strain>
    </source>
</reference>
<evidence type="ECO:0000313" key="1">
    <source>
        <dbReference type="EMBL" id="MCL6269346.1"/>
    </source>
</evidence>
<dbReference type="RefSeq" id="WP_249698337.1">
    <property type="nucleotide sequence ID" value="NZ_JAMFLX010000005.1"/>
</dbReference>
<organism evidence="1 2">
    <name type="scientific">Parendozoicomonas callyspongiae</name>
    <dbReference type="NCBI Taxonomy" id="2942213"/>
    <lineage>
        <taxon>Bacteria</taxon>
        <taxon>Pseudomonadati</taxon>
        <taxon>Pseudomonadota</taxon>
        <taxon>Gammaproteobacteria</taxon>
        <taxon>Oceanospirillales</taxon>
        <taxon>Endozoicomonadaceae</taxon>
        <taxon>Parendozoicomonas</taxon>
    </lineage>
</organism>
<accession>A0ABT0PDK9</accession>
<dbReference type="Pfam" id="PF14412">
    <property type="entry name" value="AHH"/>
    <property type="match status" value="1"/>
</dbReference>
<sequence>MRLGAESHIPAKIKLEYALQRYEDHIRSAGDNPTTEQTRHLERERMHVEAFADLTHKLEEYYGIVDSPQYDIYQDEHQSQRLGENMRAVGRPKPTERYDAHAIVSGSHDRAALSRVKMARLRVGLDDPDNGAWLPRRGHDAKGSRCWATPGAIPHSRIHRKSYYNWITRQVSPVTNRDVLKQRLRTTGARLESGDIPANIKEELRYDDLQSS</sequence>
<name>A0ABT0PDK9_9GAMM</name>
<proteinExistence type="predicted"/>
<protein>
    <submittedName>
        <fullName evidence="1">AHH domain-containing protein</fullName>
    </submittedName>
</protein>
<gene>
    <name evidence="1" type="ORF">M3P05_05225</name>
</gene>
<comment type="caution">
    <text evidence="1">The sequence shown here is derived from an EMBL/GenBank/DDBJ whole genome shotgun (WGS) entry which is preliminary data.</text>
</comment>
<dbReference type="InterPro" id="IPR032871">
    <property type="entry name" value="AHH_dom_containing"/>
</dbReference>
<dbReference type="Proteomes" id="UP001203338">
    <property type="component" value="Unassembled WGS sequence"/>
</dbReference>